<sequence length="266" mass="29495">MPSHAFSSSSPDHTQIYAHRGLAIGQAENTEGAFRCALDAGAHWLETDVNTTADGQVLIFHDPTLNRLVGRPGRVAEMTWDQLRDLNLVDGGQISRLRDMLEAFPETRFNIDLKDAGSAAEVARVLVAAGAVERVRLASFSERRLRQAHRAAQDLGVQIPLSASQPAFTFFYALSRIHPSLWSFLKPLTRRFMLPFDAVQVPAYHRVAGRRLRIVDRKLVAAARRAGVEVHVWTIDDERTMRELIALGVNGIVTNRTDLLVGVLAS</sequence>
<dbReference type="PANTHER" id="PTHR46211:SF1">
    <property type="entry name" value="GLYCEROPHOSPHODIESTER PHOSPHODIESTERASE, CYTOPLASMIC"/>
    <property type="match status" value="1"/>
</dbReference>
<dbReference type="Gene3D" id="3.20.20.190">
    <property type="entry name" value="Phosphatidylinositol (PI) phosphodiesterase"/>
    <property type="match status" value="1"/>
</dbReference>
<evidence type="ECO:0000313" key="2">
    <source>
        <dbReference type="EMBL" id="TFU22649.1"/>
    </source>
</evidence>
<dbReference type="InterPro" id="IPR030395">
    <property type="entry name" value="GP_PDE_dom"/>
</dbReference>
<dbReference type="OrthoDB" id="5241788at2"/>
<reference evidence="2 3" key="1">
    <citation type="submission" date="2019-03" db="EMBL/GenBank/DDBJ databases">
        <title>Diversity of the mouse oral microbiome.</title>
        <authorList>
            <person name="Joseph S."/>
            <person name="Aduse-Opoku J."/>
            <person name="Curtis M."/>
            <person name="Wade W."/>
            <person name="Hashim A."/>
        </authorList>
    </citation>
    <scope>NUCLEOTIDE SEQUENCE [LARGE SCALE GENOMIC DNA]</scope>
    <source>
        <strain evidence="3">irhom_31</strain>
    </source>
</reference>
<dbReference type="EMBL" id="SPQC01000015">
    <property type="protein sequence ID" value="TFU22649.1"/>
    <property type="molecule type" value="Genomic_DNA"/>
</dbReference>
<evidence type="ECO:0000313" key="3">
    <source>
        <dbReference type="Proteomes" id="UP000297951"/>
    </source>
</evidence>
<evidence type="ECO:0000259" key="1">
    <source>
        <dbReference type="PROSITE" id="PS51704"/>
    </source>
</evidence>
<dbReference type="AlphaFoldDB" id="A0A4Y9F5J4"/>
<gene>
    <name evidence="2" type="ORF">E4U03_05535</name>
</gene>
<protein>
    <submittedName>
        <fullName evidence="2">Esterase</fullName>
    </submittedName>
</protein>
<dbReference type="InterPro" id="IPR017946">
    <property type="entry name" value="PLC-like_Pdiesterase_TIM-brl"/>
</dbReference>
<accession>A0A4Y9F5J4</accession>
<proteinExistence type="predicted"/>
<comment type="caution">
    <text evidence="2">The sequence shown here is derived from an EMBL/GenBank/DDBJ whole genome shotgun (WGS) entry which is preliminary data.</text>
</comment>
<dbReference type="GO" id="GO:0006629">
    <property type="term" value="P:lipid metabolic process"/>
    <property type="evidence" value="ECO:0007669"/>
    <property type="project" value="InterPro"/>
</dbReference>
<dbReference type="GO" id="GO:0008081">
    <property type="term" value="F:phosphoric diester hydrolase activity"/>
    <property type="evidence" value="ECO:0007669"/>
    <property type="project" value="InterPro"/>
</dbReference>
<dbReference type="SUPFAM" id="SSF51695">
    <property type="entry name" value="PLC-like phosphodiesterases"/>
    <property type="match status" value="1"/>
</dbReference>
<name>A0A4Y9F5J4_9MICC</name>
<dbReference type="PANTHER" id="PTHR46211">
    <property type="entry name" value="GLYCEROPHOSPHORYL DIESTER PHOSPHODIESTERASE"/>
    <property type="match status" value="1"/>
</dbReference>
<dbReference type="Pfam" id="PF03009">
    <property type="entry name" value="GDPD"/>
    <property type="match status" value="1"/>
</dbReference>
<dbReference type="PROSITE" id="PS51704">
    <property type="entry name" value="GP_PDE"/>
    <property type="match status" value="1"/>
</dbReference>
<dbReference type="RefSeq" id="WP_135012261.1">
    <property type="nucleotide sequence ID" value="NZ_JADGLK010000015.1"/>
</dbReference>
<organism evidence="2 3">
    <name type="scientific">Rothia nasimurium</name>
    <dbReference type="NCBI Taxonomy" id="85336"/>
    <lineage>
        <taxon>Bacteria</taxon>
        <taxon>Bacillati</taxon>
        <taxon>Actinomycetota</taxon>
        <taxon>Actinomycetes</taxon>
        <taxon>Micrococcales</taxon>
        <taxon>Micrococcaceae</taxon>
        <taxon>Rothia</taxon>
    </lineage>
</organism>
<feature type="domain" description="GP-PDE" evidence="1">
    <location>
        <begin position="14"/>
        <end position="264"/>
    </location>
</feature>
<dbReference type="Proteomes" id="UP000297951">
    <property type="component" value="Unassembled WGS sequence"/>
</dbReference>